<feature type="region of interest" description="Disordered" evidence="4">
    <location>
        <begin position="85"/>
        <end position="172"/>
    </location>
</feature>
<dbReference type="GO" id="GO:0005737">
    <property type="term" value="C:cytoplasm"/>
    <property type="evidence" value="ECO:0007669"/>
    <property type="project" value="UniProtKB-ARBA"/>
</dbReference>
<dbReference type="SUPFAM" id="SSF54565">
    <property type="entry name" value="Ribosomal protein S16"/>
    <property type="match status" value="1"/>
</dbReference>
<dbReference type="AlphaFoldDB" id="A0A3S5AJD6"/>
<dbReference type="OrthoDB" id="9807878at2"/>
<organism evidence="5 6">
    <name type="scientific">Aedoeadaptatus ivorii</name>
    <dbReference type="NCBI Taxonomy" id="54006"/>
    <lineage>
        <taxon>Bacteria</taxon>
        <taxon>Bacillati</taxon>
        <taxon>Bacillota</taxon>
        <taxon>Tissierellia</taxon>
        <taxon>Tissierellales</taxon>
        <taxon>Peptoniphilaceae</taxon>
        <taxon>Aedoeadaptatus</taxon>
    </lineage>
</organism>
<evidence type="ECO:0000313" key="6">
    <source>
        <dbReference type="Proteomes" id="UP000269544"/>
    </source>
</evidence>
<evidence type="ECO:0000256" key="3">
    <source>
        <dbReference type="HAMAP-Rule" id="MF_00385"/>
    </source>
</evidence>
<gene>
    <name evidence="3 5" type="primary">rpsP</name>
    <name evidence="5" type="ORF">NCTC13079_00870</name>
</gene>
<feature type="compositionally biased region" description="Basic and acidic residues" evidence="4">
    <location>
        <begin position="90"/>
        <end position="140"/>
    </location>
</feature>
<evidence type="ECO:0000256" key="1">
    <source>
        <dbReference type="ARBA" id="ARBA00022980"/>
    </source>
</evidence>
<dbReference type="GO" id="GO:0006412">
    <property type="term" value="P:translation"/>
    <property type="evidence" value="ECO:0007669"/>
    <property type="project" value="UniProtKB-UniRule"/>
</dbReference>
<reference evidence="5 6" key="1">
    <citation type="submission" date="2018-12" db="EMBL/GenBank/DDBJ databases">
        <authorList>
            <consortium name="Pathogen Informatics"/>
        </authorList>
    </citation>
    <scope>NUCLEOTIDE SEQUENCE [LARGE SCALE GENOMIC DNA]</scope>
    <source>
        <strain evidence="5 6">NCTC13079</strain>
    </source>
</reference>
<dbReference type="InterPro" id="IPR023803">
    <property type="entry name" value="Ribosomal_bS16_dom_sf"/>
</dbReference>
<dbReference type="Gene3D" id="3.30.1320.10">
    <property type="match status" value="1"/>
</dbReference>
<evidence type="ECO:0000313" key="5">
    <source>
        <dbReference type="EMBL" id="VEJ35707.1"/>
    </source>
</evidence>
<feature type="compositionally biased region" description="Acidic residues" evidence="4">
    <location>
        <begin position="143"/>
        <end position="172"/>
    </location>
</feature>
<comment type="similarity">
    <text evidence="3">Belongs to the bacterial ribosomal protein bS16 family.</text>
</comment>
<proteinExistence type="inferred from homology"/>
<dbReference type="PANTHER" id="PTHR12919">
    <property type="entry name" value="30S RIBOSOMAL PROTEIN S16"/>
    <property type="match status" value="1"/>
</dbReference>
<protein>
    <recommendedName>
        <fullName evidence="3">Small ribosomal subunit protein bS16</fullName>
    </recommendedName>
</protein>
<keyword evidence="2 3" id="KW-0687">Ribonucleoprotein</keyword>
<sequence length="172" mass="19344">MAVKIRLKRMGSKKNPFYRIVVADSRAPRNGRLIEEIGYYNPLTEPKILKVDADKANTWVKNGAKPTATVERLFKENAVYEATGAVDNTEVQKARREEEKQKERELRAQRDAELEKAEAEAKKAEEERKAKEAEEARLAAEAEAAEAQEAEGEEEAPEAEEAAEETEEAQAE</sequence>
<dbReference type="InterPro" id="IPR000307">
    <property type="entry name" value="Ribosomal_bS16"/>
</dbReference>
<keyword evidence="6" id="KW-1185">Reference proteome</keyword>
<dbReference type="GO" id="GO:0015935">
    <property type="term" value="C:small ribosomal subunit"/>
    <property type="evidence" value="ECO:0007669"/>
    <property type="project" value="TreeGrafter"/>
</dbReference>
<accession>A0A3S5AJD6</accession>
<dbReference type="GO" id="GO:0003735">
    <property type="term" value="F:structural constituent of ribosome"/>
    <property type="evidence" value="ECO:0007669"/>
    <property type="project" value="InterPro"/>
</dbReference>
<evidence type="ECO:0000256" key="4">
    <source>
        <dbReference type="SAM" id="MobiDB-lite"/>
    </source>
</evidence>
<dbReference type="NCBIfam" id="TIGR00002">
    <property type="entry name" value="S16"/>
    <property type="match status" value="1"/>
</dbReference>
<name>A0A3S5AJD6_9FIRM</name>
<dbReference type="EMBL" id="LR134523">
    <property type="protein sequence ID" value="VEJ35707.1"/>
    <property type="molecule type" value="Genomic_DNA"/>
</dbReference>
<dbReference type="PANTHER" id="PTHR12919:SF20">
    <property type="entry name" value="SMALL RIBOSOMAL SUBUNIT PROTEIN BS16M"/>
    <property type="match status" value="1"/>
</dbReference>
<dbReference type="Pfam" id="PF00886">
    <property type="entry name" value="Ribosomal_S16"/>
    <property type="match status" value="1"/>
</dbReference>
<keyword evidence="1 3" id="KW-0689">Ribosomal protein</keyword>
<dbReference type="HAMAP" id="MF_00385">
    <property type="entry name" value="Ribosomal_bS16"/>
    <property type="match status" value="1"/>
</dbReference>
<dbReference type="Proteomes" id="UP000269544">
    <property type="component" value="Chromosome"/>
</dbReference>
<evidence type="ECO:0000256" key="2">
    <source>
        <dbReference type="ARBA" id="ARBA00023274"/>
    </source>
</evidence>
<dbReference type="KEGG" id="piv:NCTC13079_00870"/>